<dbReference type="SUPFAM" id="SSF52540">
    <property type="entry name" value="P-loop containing nucleoside triphosphate hydrolases"/>
    <property type="match status" value="1"/>
</dbReference>
<dbReference type="GO" id="GO:0005730">
    <property type="term" value="C:nucleolus"/>
    <property type="evidence" value="ECO:0007669"/>
    <property type="project" value="UniProtKB-SubCell"/>
</dbReference>
<keyword evidence="7 10" id="KW-0067">ATP-binding</keyword>
<feature type="compositionally biased region" description="Basic and acidic residues" evidence="11">
    <location>
        <begin position="1119"/>
        <end position="1128"/>
    </location>
</feature>
<dbReference type="Pfam" id="PF00271">
    <property type="entry name" value="Helicase_C"/>
    <property type="match status" value="1"/>
</dbReference>
<evidence type="ECO:0000256" key="8">
    <source>
        <dbReference type="ARBA" id="ARBA00022884"/>
    </source>
</evidence>
<comment type="similarity">
    <text evidence="10">Belongs to the DEAD box helicase family.</text>
</comment>
<dbReference type="EMBL" id="SSOP01000175">
    <property type="protein sequence ID" value="KAB5590368.1"/>
    <property type="molecule type" value="Genomic_DNA"/>
</dbReference>
<gene>
    <name evidence="15" type="ORF">CTheo_6199</name>
</gene>
<feature type="domain" description="Helicase C-terminal" evidence="13">
    <location>
        <begin position="690"/>
        <end position="849"/>
    </location>
</feature>
<dbReference type="InterPro" id="IPR000629">
    <property type="entry name" value="RNA-helicase_DEAD-box_CS"/>
</dbReference>
<evidence type="ECO:0000259" key="13">
    <source>
        <dbReference type="PROSITE" id="PS51194"/>
    </source>
</evidence>
<keyword evidence="5 10" id="KW-0378">Hydrolase</keyword>
<keyword evidence="16" id="KW-1185">Reference proteome</keyword>
<feature type="region of interest" description="Disordered" evidence="11">
    <location>
        <begin position="1102"/>
        <end position="1183"/>
    </location>
</feature>
<comment type="subcellular location">
    <subcellularLocation>
        <location evidence="1">Nucleus</location>
        <location evidence="1">Nucleolus</location>
    </subcellularLocation>
</comment>
<dbReference type="GO" id="GO:0003723">
    <property type="term" value="F:RNA binding"/>
    <property type="evidence" value="ECO:0007669"/>
    <property type="project" value="UniProtKB-UniRule"/>
</dbReference>
<dbReference type="InterPro" id="IPR014014">
    <property type="entry name" value="RNA_helicase_DEAD_Q_motif"/>
</dbReference>
<dbReference type="InterPro" id="IPR027417">
    <property type="entry name" value="P-loop_NTPase"/>
</dbReference>
<evidence type="ECO:0000256" key="1">
    <source>
        <dbReference type="ARBA" id="ARBA00004604"/>
    </source>
</evidence>
<evidence type="ECO:0000256" key="3">
    <source>
        <dbReference type="ARBA" id="ARBA00022552"/>
    </source>
</evidence>
<dbReference type="GO" id="GO:0006364">
    <property type="term" value="P:rRNA processing"/>
    <property type="evidence" value="ECO:0007669"/>
    <property type="project" value="UniProtKB-KW"/>
</dbReference>
<organism evidence="15 16">
    <name type="scientific">Ceratobasidium theobromae</name>
    <dbReference type="NCBI Taxonomy" id="1582974"/>
    <lineage>
        <taxon>Eukaryota</taxon>
        <taxon>Fungi</taxon>
        <taxon>Dikarya</taxon>
        <taxon>Basidiomycota</taxon>
        <taxon>Agaricomycotina</taxon>
        <taxon>Agaricomycetes</taxon>
        <taxon>Cantharellales</taxon>
        <taxon>Ceratobasidiaceae</taxon>
        <taxon>Ceratobasidium</taxon>
    </lineage>
</organism>
<dbReference type="Proteomes" id="UP000383932">
    <property type="component" value="Unassembled WGS sequence"/>
</dbReference>
<dbReference type="OrthoDB" id="10259640at2759"/>
<proteinExistence type="inferred from homology"/>
<evidence type="ECO:0000256" key="7">
    <source>
        <dbReference type="ARBA" id="ARBA00022840"/>
    </source>
</evidence>
<dbReference type="EC" id="3.6.4.13" evidence="10"/>
<dbReference type="PROSITE" id="PS51195">
    <property type="entry name" value="Q_MOTIF"/>
    <property type="match status" value="1"/>
</dbReference>
<evidence type="ECO:0000259" key="12">
    <source>
        <dbReference type="PROSITE" id="PS51192"/>
    </source>
</evidence>
<dbReference type="GO" id="GO:0016887">
    <property type="term" value="F:ATP hydrolysis activity"/>
    <property type="evidence" value="ECO:0007669"/>
    <property type="project" value="RHEA"/>
</dbReference>
<evidence type="ECO:0000256" key="4">
    <source>
        <dbReference type="ARBA" id="ARBA00022741"/>
    </source>
</evidence>
<comment type="caution">
    <text evidence="15">The sequence shown here is derived from an EMBL/GenBank/DDBJ whole genome shotgun (WGS) entry which is preliminary data.</text>
</comment>
<dbReference type="InterPro" id="IPR025313">
    <property type="entry name" value="SPB4-like_CTE"/>
</dbReference>
<dbReference type="GO" id="GO:0003724">
    <property type="term" value="F:RNA helicase activity"/>
    <property type="evidence" value="ECO:0007669"/>
    <property type="project" value="UniProtKB-EC"/>
</dbReference>
<dbReference type="Gene3D" id="3.40.50.300">
    <property type="entry name" value="P-loop containing nucleotide triphosphate hydrolases"/>
    <property type="match status" value="2"/>
</dbReference>
<reference evidence="15 16" key="1">
    <citation type="journal article" date="2019" name="Fungal Biol. Biotechnol.">
        <title>Draft genome sequence of fastidious pathogen Ceratobasidium theobromae, which causes vascular-streak dieback in Theobroma cacao.</title>
        <authorList>
            <person name="Ali S.S."/>
            <person name="Asman A."/>
            <person name="Shao J."/>
            <person name="Firmansyah A.P."/>
            <person name="Susilo A.W."/>
            <person name="Rosmana A."/>
            <person name="McMahon P."/>
            <person name="Junaid M."/>
            <person name="Guest D."/>
            <person name="Kheng T.Y."/>
            <person name="Meinhardt L.W."/>
            <person name="Bailey B.A."/>
        </authorList>
    </citation>
    <scope>NUCLEOTIDE SEQUENCE [LARGE SCALE GENOMIC DNA]</scope>
    <source>
        <strain evidence="15 16">CT2</strain>
    </source>
</reference>
<keyword evidence="6 10" id="KW-0347">Helicase</keyword>
<dbReference type="SMART" id="SM00487">
    <property type="entry name" value="DEXDc"/>
    <property type="match status" value="1"/>
</dbReference>
<evidence type="ECO:0000313" key="16">
    <source>
        <dbReference type="Proteomes" id="UP000383932"/>
    </source>
</evidence>
<feature type="domain" description="Helicase ATP-binding" evidence="12">
    <location>
        <begin position="487"/>
        <end position="661"/>
    </location>
</feature>
<comment type="catalytic activity">
    <reaction evidence="10">
        <text>ATP + H2O = ADP + phosphate + H(+)</text>
        <dbReference type="Rhea" id="RHEA:13065"/>
        <dbReference type="ChEBI" id="CHEBI:15377"/>
        <dbReference type="ChEBI" id="CHEBI:15378"/>
        <dbReference type="ChEBI" id="CHEBI:30616"/>
        <dbReference type="ChEBI" id="CHEBI:43474"/>
        <dbReference type="ChEBI" id="CHEBI:456216"/>
        <dbReference type="EC" id="3.6.4.13"/>
    </reaction>
</comment>
<keyword evidence="8 10" id="KW-0694">RNA-binding</keyword>
<keyword evidence="3" id="KW-0698">rRNA processing</keyword>
<feature type="short sequence motif" description="Q motif" evidence="9">
    <location>
        <begin position="456"/>
        <end position="484"/>
    </location>
</feature>
<comment type="domain">
    <text evidence="10">The Q motif is unique to and characteristic of the DEAD box family of RNA helicases and controls ATP binding and hydrolysis.</text>
</comment>
<evidence type="ECO:0000256" key="5">
    <source>
        <dbReference type="ARBA" id="ARBA00022801"/>
    </source>
</evidence>
<keyword evidence="4 10" id="KW-0547">Nucleotide-binding</keyword>
<comment type="function">
    <text evidence="10">RNA helicase.</text>
</comment>
<evidence type="ECO:0000259" key="14">
    <source>
        <dbReference type="PROSITE" id="PS51195"/>
    </source>
</evidence>
<evidence type="ECO:0000256" key="2">
    <source>
        <dbReference type="ARBA" id="ARBA00022517"/>
    </source>
</evidence>
<dbReference type="CDD" id="cd17941">
    <property type="entry name" value="DEADc_DDX10"/>
    <property type="match status" value="1"/>
</dbReference>
<name>A0A5N5QFW3_9AGAM</name>
<dbReference type="AlphaFoldDB" id="A0A5N5QFW3"/>
<evidence type="ECO:0000256" key="6">
    <source>
        <dbReference type="ARBA" id="ARBA00022806"/>
    </source>
</evidence>
<dbReference type="SMART" id="SM01178">
    <property type="entry name" value="DUF4217"/>
    <property type="match status" value="1"/>
</dbReference>
<dbReference type="PANTHER" id="PTHR24031">
    <property type="entry name" value="RNA HELICASE"/>
    <property type="match status" value="1"/>
</dbReference>
<dbReference type="PROSITE" id="PS51192">
    <property type="entry name" value="HELICASE_ATP_BIND_1"/>
    <property type="match status" value="1"/>
</dbReference>
<dbReference type="PROSITE" id="PS51194">
    <property type="entry name" value="HELICASE_CTER"/>
    <property type="match status" value="1"/>
</dbReference>
<dbReference type="InterPro" id="IPR032675">
    <property type="entry name" value="LRR_dom_sf"/>
</dbReference>
<evidence type="ECO:0000256" key="9">
    <source>
        <dbReference type="PROSITE-ProRule" id="PRU00552"/>
    </source>
</evidence>
<dbReference type="CDD" id="cd18787">
    <property type="entry name" value="SF2_C_DEAD"/>
    <property type="match status" value="1"/>
</dbReference>
<keyword evidence="2" id="KW-0690">Ribosome biogenesis</keyword>
<dbReference type="InterPro" id="IPR011545">
    <property type="entry name" value="DEAD/DEAH_box_helicase_dom"/>
</dbReference>
<dbReference type="GO" id="GO:0005524">
    <property type="term" value="F:ATP binding"/>
    <property type="evidence" value="ECO:0007669"/>
    <property type="project" value="UniProtKB-UniRule"/>
</dbReference>
<dbReference type="SMART" id="SM00490">
    <property type="entry name" value="HELICc"/>
    <property type="match status" value="1"/>
</dbReference>
<dbReference type="PROSITE" id="PS00039">
    <property type="entry name" value="DEAD_ATP_HELICASE"/>
    <property type="match status" value="1"/>
</dbReference>
<evidence type="ECO:0000256" key="11">
    <source>
        <dbReference type="SAM" id="MobiDB-lite"/>
    </source>
</evidence>
<evidence type="ECO:0000313" key="15">
    <source>
        <dbReference type="EMBL" id="KAB5590368.1"/>
    </source>
</evidence>
<dbReference type="InterPro" id="IPR014001">
    <property type="entry name" value="Helicase_ATP-bd"/>
</dbReference>
<dbReference type="InterPro" id="IPR001650">
    <property type="entry name" value="Helicase_C-like"/>
</dbReference>
<sequence length="1202" mass="134763">MILETLAASPHLAFHVKLLEFRDFPTHLGFDERHRLIALSVRALSNCVNLTGCTWTRDGSLSTRILEALAALESLSSLEINGRPGAWTPKDLLAFRHLRSLTLIMPARPVVEILPSWAAKNTNTLESLVIICKSTPFVNNDTLHDMLPSLQKLTRLHLAGCVKVTEGPVNTILANNNIRSLALESCSPIFDMRAFGAACAEHRRLSSLTSISLTLPVYKEPNQRREWLNQVLMMLEHSPLEVFQLYAGGGTEDSISRKGVDNEIIRDLARSHGSTLKRVGIQRLIVSLESLSYVCENCPRLQEIFATLLNADRDDLAQSFAAGTRLRNVHLTLMTDVGGKIGPLHLLTAQEVCLHVAQNYGGSLRLIGSQTRVWEVHRTFINGQRVVSLGTYTGHQIPEQLYPPIIMPKRNVGATKGKDSAKFPLSKQKARRLEENAQLEQLERLVQDFNPEVVHSSFDDLPISAASKKGLKKAFYTNMTDIQAKSLPMSLKGRDVLGAARTGSGKTLSFLIPVLEVLHRRKWGPQDGLGALIISPTRELAIQIFDVLCAIGGYHMFSAGLVIGGKNLKDERDRLSRMNILVATPGRLLQHMDQTVGFECDNLQLLVLDEADRILDMGFAKALNAIIGHLPIERQTLLFSATQTGSVQQLARLSLKEPVYIGVREDGVEGSGMTPKNLEQHYAICPLDRKLDALFGFIKTHLQSKALVFMSSCKQVRFVFETFCKLHPGIPLMHLHGKQKQTKRLDIFQKFASSKYAFLFATDVASRGLDFPAVDWVIQLDAPEDADTYIHRVGRTARYERKGQSLLFLCPSEEEEMVAVLKGKGIEIRPIKIKESKLASLENSLQKFAFEDPDIKYLAQRAFASYVKSVYLQKNKSIFQLDQLPLEAFASSLGLAGAPKVKFIDRAKKRKNESRQAQLSINQDTEESDGESESKSSDVSGGEQPANMEINPIPIKASVRTKYDRMFERKNQGILSEHYTKLVDHEDDKTDLDDDFITLKRADHDLPDEISRSTQLPRGPKQIDHEDISKRKLKIGQSKRAMLKYKYGGTKLIFDDEGEAHQLYEMKDDAVFKQETGGDILGVGKTYVDEVRSRMRDEDLLDKAEAKDKKKERKRKRKAAEQEARVGERAGPGAIAPDRQDDGYISPDFDGLLSEMDNDDKTHPRRPHKKRAKGYIQEPQSYITQDIEEDETLALKMLRGKT</sequence>
<feature type="domain" description="DEAD-box RNA helicase Q" evidence="14">
    <location>
        <begin position="456"/>
        <end position="484"/>
    </location>
</feature>
<dbReference type="Gene3D" id="3.80.10.10">
    <property type="entry name" value="Ribonuclease Inhibitor"/>
    <property type="match status" value="1"/>
</dbReference>
<accession>A0A5N5QFW3</accession>
<evidence type="ECO:0000256" key="10">
    <source>
        <dbReference type="RuleBase" id="RU365068"/>
    </source>
</evidence>
<feature type="region of interest" description="Disordered" evidence="11">
    <location>
        <begin position="913"/>
        <end position="954"/>
    </location>
</feature>
<feature type="compositionally biased region" description="Basic residues" evidence="11">
    <location>
        <begin position="1163"/>
        <end position="1173"/>
    </location>
</feature>
<dbReference type="SUPFAM" id="SSF52047">
    <property type="entry name" value="RNI-like"/>
    <property type="match status" value="1"/>
</dbReference>
<protein>
    <recommendedName>
        <fullName evidence="10">ATP-dependent RNA helicase</fullName>
        <ecNumber evidence="10">3.6.4.13</ecNumber>
    </recommendedName>
</protein>
<dbReference type="Pfam" id="PF13959">
    <property type="entry name" value="CTE_SPB4"/>
    <property type="match status" value="1"/>
</dbReference>
<dbReference type="Pfam" id="PF00270">
    <property type="entry name" value="DEAD"/>
    <property type="match status" value="1"/>
</dbReference>